<protein>
    <submittedName>
        <fullName evidence="2">DUF4241 domain-containing protein</fullName>
    </submittedName>
</protein>
<organism evidence="2 3">
    <name type="scientific">Rhizobium jaguaris</name>
    <dbReference type="NCBI Taxonomy" id="1312183"/>
    <lineage>
        <taxon>Bacteria</taxon>
        <taxon>Pseudomonadati</taxon>
        <taxon>Pseudomonadota</taxon>
        <taxon>Alphaproteobacteria</taxon>
        <taxon>Hyphomicrobiales</taxon>
        <taxon>Rhizobiaceae</taxon>
        <taxon>Rhizobium/Agrobacterium group</taxon>
        <taxon>Rhizobium</taxon>
    </lineage>
</organism>
<evidence type="ECO:0000256" key="1">
    <source>
        <dbReference type="SAM" id="SignalP"/>
    </source>
</evidence>
<keyword evidence="3" id="KW-1185">Reference proteome</keyword>
<accession>A0A387FMV7</accession>
<dbReference type="InterPro" id="IPR025335">
    <property type="entry name" value="DUF4241"/>
</dbReference>
<name>A0A387FMV7_9HYPH</name>
<dbReference type="AlphaFoldDB" id="A0A387FMV7"/>
<dbReference type="Proteomes" id="UP000282195">
    <property type="component" value="Chromosome"/>
</dbReference>
<dbReference type="OrthoDB" id="9789980at2"/>
<dbReference type="EMBL" id="CP032694">
    <property type="protein sequence ID" value="AYG60800.1"/>
    <property type="molecule type" value="Genomic_DNA"/>
</dbReference>
<proteinExistence type="predicted"/>
<keyword evidence="1" id="KW-0732">Signal</keyword>
<reference evidence="2 3" key="1">
    <citation type="submission" date="2018-10" db="EMBL/GenBank/DDBJ databases">
        <title>Rhizobium etli, R. leguminosarum and a new Rhizobium genospecies from Phaseolus dumosus.</title>
        <authorList>
            <person name="Ramirez-Puebla S.T."/>
            <person name="Rogel-Hernandez M.A."/>
            <person name="Guerrero G."/>
            <person name="Ormeno-Orrillo E."/>
            <person name="Martinez-Romero J.C."/>
            <person name="Negrete-Yankelevich S."/>
            <person name="Martinez-Romero E."/>
        </authorList>
    </citation>
    <scope>NUCLEOTIDE SEQUENCE [LARGE SCALE GENOMIC DNA]</scope>
    <source>
        <strain evidence="2 3">CCGE525</strain>
    </source>
</reference>
<sequence length="249" mass="27339">MSKWPMRTMRGLLCAVAAWIPSSAVADDFDVAKLSSNLDLASLSDADLSARSITVFHMGDLELTSGRIVASDPLVGPDRSAFVRTVPPGNYPVTLYEAFGRIAAASLRFADGKPARWELALVPDQDIASLKGDEFFGYPVDAGLGCYMDVDTYPLIQEREQQVRTQKSSSDINYYDDVLAPEIKINDDKYVMHRPVAGKRGNVAVFWSGWGDGFYPVFWGCDANDRPLVLFTDFGVTENADGRHEPGEG</sequence>
<evidence type="ECO:0000313" key="2">
    <source>
        <dbReference type="EMBL" id="AYG60800.1"/>
    </source>
</evidence>
<dbReference type="RefSeq" id="WP_120705768.1">
    <property type="nucleotide sequence ID" value="NZ_CP032694.1"/>
</dbReference>
<evidence type="ECO:0000313" key="3">
    <source>
        <dbReference type="Proteomes" id="UP000282195"/>
    </source>
</evidence>
<feature type="signal peptide" evidence="1">
    <location>
        <begin position="1"/>
        <end position="26"/>
    </location>
</feature>
<dbReference type="KEGG" id="rjg:CCGE525_19805"/>
<dbReference type="Pfam" id="PF14025">
    <property type="entry name" value="DUF4241"/>
    <property type="match status" value="1"/>
</dbReference>
<feature type="chain" id="PRO_5017225209" evidence="1">
    <location>
        <begin position="27"/>
        <end position="249"/>
    </location>
</feature>
<gene>
    <name evidence="2" type="ORF">CCGE525_19805</name>
</gene>